<evidence type="ECO:0000313" key="1">
    <source>
        <dbReference type="EMBL" id="NHN83668.1"/>
    </source>
</evidence>
<dbReference type="Proteomes" id="UP000635278">
    <property type="component" value="Unassembled WGS sequence"/>
</dbReference>
<organism evidence="1 2">
    <name type="scientific">Acetobacter musti</name>
    <dbReference type="NCBI Taxonomy" id="864732"/>
    <lineage>
        <taxon>Bacteria</taxon>
        <taxon>Pseudomonadati</taxon>
        <taxon>Pseudomonadota</taxon>
        <taxon>Alphaproteobacteria</taxon>
        <taxon>Acetobacterales</taxon>
        <taxon>Acetobacteraceae</taxon>
        <taxon>Acetobacter</taxon>
    </lineage>
</organism>
<accession>A0ABX0JLN9</accession>
<evidence type="ECO:0000313" key="2">
    <source>
        <dbReference type="Proteomes" id="UP000635278"/>
    </source>
</evidence>
<keyword evidence="2" id="KW-1185">Reference proteome</keyword>
<protein>
    <submittedName>
        <fullName evidence="1">Phage tail assembly protein</fullName>
    </submittedName>
</protein>
<reference evidence="1 2" key="1">
    <citation type="journal article" date="2020" name="Int. J. Syst. Evol. Microbiol.">
        <title>Novel acetic acid bacteria from cider fermentations: Acetobacter conturbans sp. nov. and Acetobacter fallax sp. nov.</title>
        <authorList>
            <person name="Sombolestani A.S."/>
            <person name="Cleenwerck I."/>
            <person name="Cnockaert M."/>
            <person name="Borremans W."/>
            <person name="Wieme A.D."/>
            <person name="De Vuyst L."/>
            <person name="Vandamme P."/>
        </authorList>
    </citation>
    <scope>NUCLEOTIDE SEQUENCE [LARGE SCALE GENOMIC DNA]</scope>
    <source>
        <strain evidence="1 2">LMG 30640</strain>
    </source>
</reference>
<proteinExistence type="predicted"/>
<name>A0ABX0JLN9_9PROT</name>
<dbReference type="EMBL" id="WOTB01000003">
    <property type="protein sequence ID" value="NHN83668.1"/>
    <property type="molecule type" value="Genomic_DNA"/>
</dbReference>
<dbReference type="RefSeq" id="WP_173582107.1">
    <property type="nucleotide sequence ID" value="NZ_WOTB01000003.1"/>
</dbReference>
<sequence>MNEPTDAEILRVTGFQEDDGSDERRKDTAKIILKNPVNGYEEITLKEPTVYQTLEAARVVGARPTLETVYSSQIELVAKVSGCSTDCILKLPSRQLDHAVAWVTRFEEESRRDPMRPVDEIALDLSPEYEMTFHPSLKGGGRDFSRMTLREPRVEERLRYKQGEAAGSPEAVLRAEIRLVVDVSEWHQAAVLRMPISKFARAADYLTGFFLAGQATGNLSPLT</sequence>
<dbReference type="Pfam" id="PF10109">
    <property type="entry name" value="Phage_TAC_7"/>
    <property type="match status" value="2"/>
</dbReference>
<comment type="caution">
    <text evidence="1">The sequence shown here is derived from an EMBL/GenBank/DDBJ whole genome shotgun (WGS) entry which is preliminary data.</text>
</comment>
<gene>
    <name evidence="1" type="ORF">GOB93_03310</name>
</gene>
<dbReference type="InterPro" id="IPR019289">
    <property type="entry name" value="Phage_tail_E/E"/>
</dbReference>